<proteinExistence type="predicted"/>
<keyword evidence="1" id="KW-0732">Signal</keyword>
<feature type="chain" id="PRO_5037193404" description="Lipoprotein" evidence="1">
    <location>
        <begin position="21"/>
        <end position="231"/>
    </location>
</feature>
<dbReference type="KEGG" id="dli:dnl_56130"/>
<dbReference type="AlphaFoldDB" id="A0A975GJA7"/>
<evidence type="ECO:0000313" key="3">
    <source>
        <dbReference type="Proteomes" id="UP000663720"/>
    </source>
</evidence>
<organism evidence="2 3">
    <name type="scientific">Desulfonema limicola</name>
    <dbReference type="NCBI Taxonomy" id="45656"/>
    <lineage>
        <taxon>Bacteria</taxon>
        <taxon>Pseudomonadati</taxon>
        <taxon>Thermodesulfobacteriota</taxon>
        <taxon>Desulfobacteria</taxon>
        <taxon>Desulfobacterales</taxon>
        <taxon>Desulfococcaceae</taxon>
        <taxon>Desulfonema</taxon>
    </lineage>
</organism>
<dbReference type="EMBL" id="CP061799">
    <property type="protein sequence ID" value="QTA83217.1"/>
    <property type="molecule type" value="Genomic_DNA"/>
</dbReference>
<feature type="signal peptide" evidence="1">
    <location>
        <begin position="1"/>
        <end position="20"/>
    </location>
</feature>
<gene>
    <name evidence="2" type="ORF">dnl_56130</name>
</gene>
<dbReference type="PROSITE" id="PS51257">
    <property type="entry name" value="PROKAR_LIPOPROTEIN"/>
    <property type="match status" value="1"/>
</dbReference>
<reference evidence="2" key="1">
    <citation type="journal article" date="2021" name="Microb. Physiol.">
        <title>Proteogenomic Insights into the Physiology of Marine, Sulfate-Reducing, Filamentous Desulfonema limicola and Desulfonema magnum.</title>
        <authorList>
            <person name="Schnaars V."/>
            <person name="Wohlbrand L."/>
            <person name="Scheve S."/>
            <person name="Hinrichs C."/>
            <person name="Reinhardt R."/>
            <person name="Rabus R."/>
        </authorList>
    </citation>
    <scope>NUCLEOTIDE SEQUENCE</scope>
    <source>
        <strain evidence="2">5ac10</strain>
    </source>
</reference>
<dbReference type="Proteomes" id="UP000663720">
    <property type="component" value="Chromosome"/>
</dbReference>
<evidence type="ECO:0008006" key="4">
    <source>
        <dbReference type="Google" id="ProtNLM"/>
    </source>
</evidence>
<accession>A0A975GJA7</accession>
<evidence type="ECO:0000256" key="1">
    <source>
        <dbReference type="SAM" id="SignalP"/>
    </source>
</evidence>
<keyword evidence="3" id="KW-1185">Reference proteome</keyword>
<protein>
    <recommendedName>
        <fullName evidence="4">Lipoprotein</fullName>
    </recommendedName>
</protein>
<name>A0A975GJA7_9BACT</name>
<dbReference type="RefSeq" id="WP_207689028.1">
    <property type="nucleotide sequence ID" value="NZ_CP061799.1"/>
</dbReference>
<evidence type="ECO:0000313" key="2">
    <source>
        <dbReference type="EMBL" id="QTA83217.1"/>
    </source>
</evidence>
<sequence length="231" mass="24236">MKKFRLVKGFTLIAALMAVAFVFGCSSSSSTPEIGKKDSSTTVSQTVAAGEVVAISTQGEGNAAGYATFAVAEGTKAYLDEAGTEEVTGDITYEITYSDFDSEKTFPGESFNNVNVEGTIGSVTTEGFVTVKAIDADGNEVTKFDPPVAVSFSLKEEAVTTLLDAVTPAKAYASNCKVYKKRDADEFFTALLDCVFGITDPCQVSIVGNIVSLNAKNPNGTFAKICLLTGN</sequence>